<evidence type="ECO:0000313" key="12">
    <source>
        <dbReference type="EMBL" id="GEU64956.1"/>
    </source>
</evidence>
<accession>A0A6L2LT24</accession>
<feature type="non-terminal residue" evidence="12">
    <location>
        <position position="1"/>
    </location>
</feature>
<keyword evidence="4" id="KW-0064">Aspartyl protease</keyword>
<dbReference type="GO" id="GO:0003676">
    <property type="term" value="F:nucleic acid binding"/>
    <property type="evidence" value="ECO:0007669"/>
    <property type="project" value="InterPro"/>
</dbReference>
<dbReference type="Gene3D" id="3.10.10.10">
    <property type="entry name" value="HIV Type 1 Reverse Transcriptase, subunit A, domain 1"/>
    <property type="match status" value="1"/>
</dbReference>
<dbReference type="InterPro" id="IPR000477">
    <property type="entry name" value="RT_dom"/>
</dbReference>
<dbReference type="InterPro" id="IPR054722">
    <property type="entry name" value="PolX-like_BBD"/>
</dbReference>
<feature type="domain" description="Integrase zinc-binding" evidence="10">
    <location>
        <begin position="773"/>
        <end position="823"/>
    </location>
</feature>
<evidence type="ECO:0000259" key="9">
    <source>
        <dbReference type="Pfam" id="PF17919"/>
    </source>
</evidence>
<dbReference type="Gene3D" id="3.30.70.270">
    <property type="match status" value="1"/>
</dbReference>
<dbReference type="PANTHER" id="PTHR37984">
    <property type="entry name" value="PROTEIN CBG26694"/>
    <property type="match status" value="1"/>
</dbReference>
<reference evidence="12" key="1">
    <citation type="journal article" date="2019" name="Sci. Rep.">
        <title>Draft genome of Tanacetum cinerariifolium, the natural source of mosquito coil.</title>
        <authorList>
            <person name="Yamashiro T."/>
            <person name="Shiraishi A."/>
            <person name="Satake H."/>
            <person name="Nakayama K."/>
        </authorList>
    </citation>
    <scope>NUCLEOTIDE SEQUENCE</scope>
</reference>
<dbReference type="Pfam" id="PF00078">
    <property type="entry name" value="RVT_1"/>
    <property type="match status" value="1"/>
</dbReference>
<dbReference type="SUPFAM" id="SSF56672">
    <property type="entry name" value="DNA/RNA polymerases"/>
    <property type="match status" value="1"/>
</dbReference>
<feature type="domain" description="Retrovirus-related Pol polyprotein from transposon TNT 1-94-like beta-barrel" evidence="11">
    <location>
        <begin position="1205"/>
        <end position="1273"/>
    </location>
</feature>
<dbReference type="Pfam" id="PF22936">
    <property type="entry name" value="Pol_BBD"/>
    <property type="match status" value="1"/>
</dbReference>
<feature type="region of interest" description="Disordered" evidence="7">
    <location>
        <begin position="182"/>
        <end position="253"/>
    </location>
</feature>
<keyword evidence="5" id="KW-0378">Hydrolase</keyword>
<dbReference type="CDD" id="cd00303">
    <property type="entry name" value="retropepsin_like"/>
    <property type="match status" value="1"/>
</dbReference>
<dbReference type="Pfam" id="PF17921">
    <property type="entry name" value="Integrase_H2C2"/>
    <property type="match status" value="1"/>
</dbReference>
<evidence type="ECO:0000256" key="2">
    <source>
        <dbReference type="ARBA" id="ARBA00022695"/>
    </source>
</evidence>
<dbReference type="InterPro" id="IPR043128">
    <property type="entry name" value="Rev_trsase/Diguanyl_cyclase"/>
</dbReference>
<dbReference type="InterPro" id="IPR021109">
    <property type="entry name" value="Peptidase_aspartic_dom_sf"/>
</dbReference>
<evidence type="ECO:0000256" key="6">
    <source>
        <dbReference type="ARBA" id="ARBA00023268"/>
    </source>
</evidence>
<name>A0A6L2LT24_TANCI</name>
<feature type="domain" description="Reverse transcriptase/retrotransposon-derived protein RNase H-like" evidence="9">
    <location>
        <begin position="665"/>
        <end position="743"/>
    </location>
</feature>
<dbReference type="InterPro" id="IPR041577">
    <property type="entry name" value="RT_RNaseH_2"/>
</dbReference>
<keyword evidence="5" id="KW-0255">Endonuclease</keyword>
<dbReference type="AlphaFoldDB" id="A0A6L2LT24"/>
<dbReference type="EMBL" id="BKCJ010005109">
    <property type="protein sequence ID" value="GEU64956.1"/>
    <property type="molecule type" value="Genomic_DNA"/>
</dbReference>
<keyword evidence="12" id="KW-0695">RNA-directed DNA polymerase</keyword>
<keyword evidence="4" id="KW-0645">Protease</keyword>
<evidence type="ECO:0000259" key="8">
    <source>
        <dbReference type="Pfam" id="PF00078"/>
    </source>
</evidence>
<dbReference type="InterPro" id="IPR050951">
    <property type="entry name" value="Retrovirus_Pol_polyprotein"/>
</dbReference>
<dbReference type="InterPro" id="IPR041588">
    <property type="entry name" value="Integrase_H2C2"/>
</dbReference>
<dbReference type="GO" id="GO:0004190">
    <property type="term" value="F:aspartic-type endopeptidase activity"/>
    <property type="evidence" value="ECO:0007669"/>
    <property type="project" value="UniProtKB-KW"/>
</dbReference>
<sequence>KFVIRDKPAVAKVSTNASTFSVSPDVAELKDMVKALLLDKKGQNQSPALVKAVEESCVTCGGAHSYRNCPATDGNVYRDNIQEYVSQASVVNYNKGNTGPVYQPSVFQQLAYQAPAYQAPAPQTQGVSKEDFSVYVKANDAFVNSNTASTSSSGTLSSNTIANPKSDLKAITTRSGVSYDGPQILPPVVENEPEATKDTVYPTNNENIEDVQPQAVQSKPVTSEPAITPVSASKPNPKASIPYPSRGNNERNHEKANNQIEKFYQIFKDMKKLSEMARTPLNEHCPAVLLKKLPEKLGDPGKFLIPCDFPGMAECLALEDLGASINVMPYSVWKRLALPDLTPTCMILELADRLISRPVGVVEDVYVKVDLKRFNRCIRSDFLLEEVNVFLAVEDEPTSSNFQKPYLNPEGDILLLEAFLNDDPSSPPPNQRNYLPEVRKELKICEAKTEKSSVDEPLTVELKALPPHLEYEFLEGGNKLPVIIAKYLSVEEKTALITVLKSYKRAIAWKLSDIKGINPEFCTHKILMEEDFTPAVQHQRRVNPKIYDVIKQEMLERLAGNQYYCFLDGFSSYFQILIDPKDQEKTIFTCPYETFAYRRMPFGLCNAPGTFRRCMMEIFHDMIEKTMEVFMDDFSVLGNSFQSCLSHLEKMLKRLLEKDTPFIFSQKCVDSFRTLKRKLTEAPILIALDWDMPFELMCDASDFAIGAVLGQCQDKHFRLIHYASKTRTEAKSNYTTTEKEMLAEFTFKVVDTKGAETQSGFYSWCVSGQDAVDILKACHSGPTGGHHGPNYTTKKVFDLGFYWPTIYHDAQNLVKNYDVCQRQGKITQKDEMSQNSIQACEIFDVWGENHASWSDKLDDALWAFRTAYKTPIGCTPYKLVYEKACHLPVELEHKAYWALKYANFDIKTAGDHRKIQINELNELHDQAYKNSLIYKEKTKRIHDSKIKNRVFNIGDRVLLFNSRLKIFSGKLKSRWSGPFTVSQVFPCGTVELSQPDRPNFKQTSSLKPYVPTVILEKIIIDLEDEVVSLLEKEKENLKTIESLKSKDVETDLDTLSSVRRPKPSGVIWMKKGSSNNVKVDLSSVNHLNLNKNVKRYSHKNLMACNNSDTRSAFDCNNARNALCNARMNASIDVNDLFVFDDVSIRKSHVSMMPFRKKPNASLNVPSRSMLNKSLPRIVRKWLPKLQPLTEPIAKWIPRIVQICLWINDSGCSKHMTSNRALLTIFVEKFLGTVRFGNNDFAVIAGYEDVVIGSMMIKKVYYVKGLGHNLFSIG</sequence>
<feature type="domain" description="Reverse transcriptase" evidence="8">
    <location>
        <begin position="538"/>
        <end position="657"/>
    </location>
</feature>
<dbReference type="Pfam" id="PF17919">
    <property type="entry name" value="RT_RNaseH_2"/>
    <property type="match status" value="1"/>
</dbReference>
<dbReference type="PANTHER" id="PTHR37984:SF5">
    <property type="entry name" value="PROTEIN NYNRIN-LIKE"/>
    <property type="match status" value="1"/>
</dbReference>
<dbReference type="Gene3D" id="3.30.420.10">
    <property type="entry name" value="Ribonuclease H-like superfamily/Ribonuclease H"/>
    <property type="match status" value="1"/>
</dbReference>
<keyword evidence="3" id="KW-0540">Nuclease</keyword>
<dbReference type="Gene3D" id="1.10.340.70">
    <property type="match status" value="1"/>
</dbReference>
<evidence type="ECO:0000256" key="3">
    <source>
        <dbReference type="ARBA" id="ARBA00022722"/>
    </source>
</evidence>
<keyword evidence="1" id="KW-0808">Transferase</keyword>
<organism evidence="12">
    <name type="scientific">Tanacetum cinerariifolium</name>
    <name type="common">Dalmatian daisy</name>
    <name type="synonym">Chrysanthemum cinerariifolium</name>
    <dbReference type="NCBI Taxonomy" id="118510"/>
    <lineage>
        <taxon>Eukaryota</taxon>
        <taxon>Viridiplantae</taxon>
        <taxon>Streptophyta</taxon>
        <taxon>Embryophyta</taxon>
        <taxon>Tracheophyta</taxon>
        <taxon>Spermatophyta</taxon>
        <taxon>Magnoliopsida</taxon>
        <taxon>eudicotyledons</taxon>
        <taxon>Gunneridae</taxon>
        <taxon>Pentapetalae</taxon>
        <taxon>asterids</taxon>
        <taxon>campanulids</taxon>
        <taxon>Asterales</taxon>
        <taxon>Asteraceae</taxon>
        <taxon>Asteroideae</taxon>
        <taxon>Anthemideae</taxon>
        <taxon>Anthemidinae</taxon>
        <taxon>Tanacetum</taxon>
    </lineage>
</organism>
<proteinExistence type="predicted"/>
<evidence type="ECO:0000256" key="5">
    <source>
        <dbReference type="ARBA" id="ARBA00022759"/>
    </source>
</evidence>
<protein>
    <submittedName>
        <fullName evidence="12">Reverse transcriptase domain-containing protein</fullName>
    </submittedName>
</protein>
<keyword evidence="2" id="KW-0548">Nucleotidyltransferase</keyword>
<dbReference type="Gene3D" id="2.40.70.10">
    <property type="entry name" value="Acid Proteases"/>
    <property type="match status" value="1"/>
</dbReference>
<comment type="caution">
    <text evidence="12">The sequence shown here is derived from an EMBL/GenBank/DDBJ whole genome shotgun (WGS) entry which is preliminary data.</text>
</comment>
<dbReference type="CDD" id="cd01647">
    <property type="entry name" value="RT_LTR"/>
    <property type="match status" value="1"/>
</dbReference>
<keyword evidence="6" id="KW-0511">Multifunctional enzyme</keyword>
<evidence type="ECO:0000259" key="11">
    <source>
        <dbReference type="Pfam" id="PF22936"/>
    </source>
</evidence>
<evidence type="ECO:0000259" key="10">
    <source>
        <dbReference type="Pfam" id="PF17921"/>
    </source>
</evidence>
<dbReference type="InterPro" id="IPR043502">
    <property type="entry name" value="DNA/RNA_pol_sf"/>
</dbReference>
<dbReference type="GO" id="GO:0003964">
    <property type="term" value="F:RNA-directed DNA polymerase activity"/>
    <property type="evidence" value="ECO:0007669"/>
    <property type="project" value="UniProtKB-KW"/>
</dbReference>
<dbReference type="InterPro" id="IPR036397">
    <property type="entry name" value="RNaseH_sf"/>
</dbReference>
<gene>
    <name evidence="12" type="ORF">Tci_036934</name>
</gene>
<dbReference type="GO" id="GO:0004519">
    <property type="term" value="F:endonuclease activity"/>
    <property type="evidence" value="ECO:0007669"/>
    <property type="project" value="UniProtKB-KW"/>
</dbReference>
<evidence type="ECO:0000256" key="7">
    <source>
        <dbReference type="SAM" id="MobiDB-lite"/>
    </source>
</evidence>
<evidence type="ECO:0000256" key="4">
    <source>
        <dbReference type="ARBA" id="ARBA00022750"/>
    </source>
</evidence>
<evidence type="ECO:0000256" key="1">
    <source>
        <dbReference type="ARBA" id="ARBA00022679"/>
    </source>
</evidence>